<reference evidence="2 3" key="1">
    <citation type="submission" date="2023-05" db="EMBL/GenBank/DDBJ databases">
        <title>A 100% complete, gapless, phased diploid assembly of the Scenedesmus obliquus UTEX 3031 genome.</title>
        <authorList>
            <person name="Biondi T.C."/>
            <person name="Hanschen E.R."/>
            <person name="Kwon T."/>
            <person name="Eng W."/>
            <person name="Kruse C.P.S."/>
            <person name="Koehler S.I."/>
            <person name="Kunde Y."/>
            <person name="Gleasner C.D."/>
            <person name="You Mak K.T."/>
            <person name="Polle J."/>
            <person name="Hovde B.T."/>
            <person name="Starkenburg S.R."/>
        </authorList>
    </citation>
    <scope>NUCLEOTIDE SEQUENCE [LARGE SCALE GENOMIC DNA]</scope>
    <source>
        <strain evidence="2 3">DOE0152z</strain>
    </source>
</reference>
<organism evidence="2 3">
    <name type="scientific">Tetradesmus obliquus</name>
    <name type="common">Green alga</name>
    <name type="synonym">Acutodesmus obliquus</name>
    <dbReference type="NCBI Taxonomy" id="3088"/>
    <lineage>
        <taxon>Eukaryota</taxon>
        <taxon>Viridiplantae</taxon>
        <taxon>Chlorophyta</taxon>
        <taxon>core chlorophytes</taxon>
        <taxon>Chlorophyceae</taxon>
        <taxon>CS clade</taxon>
        <taxon>Sphaeropleales</taxon>
        <taxon>Scenedesmaceae</taxon>
        <taxon>Tetradesmus</taxon>
    </lineage>
</organism>
<name>A0ABY8UMX0_TETOB</name>
<evidence type="ECO:0000256" key="1">
    <source>
        <dbReference type="SAM" id="Phobius"/>
    </source>
</evidence>
<evidence type="ECO:0000313" key="2">
    <source>
        <dbReference type="EMBL" id="WIA22690.1"/>
    </source>
</evidence>
<keyword evidence="1" id="KW-0812">Transmembrane</keyword>
<proteinExistence type="predicted"/>
<dbReference type="EMBL" id="CP126222">
    <property type="protein sequence ID" value="WIA22690.1"/>
    <property type="molecule type" value="Genomic_DNA"/>
</dbReference>
<feature type="transmembrane region" description="Helical" evidence="1">
    <location>
        <begin position="6"/>
        <end position="24"/>
    </location>
</feature>
<sequence length="127" mass="13808">MNLTPMYVLAFIFLLSSSLLFLLWHCRNAILSRILPQDEFDVEIGRAMHLPGEIYSGSFHSTSAAPAFVIRRLPVFRYPEGIKTAAAAAAAAAAEADGEAVPADHCRARLFNYNELKVVAGPATDNS</sequence>
<dbReference type="Proteomes" id="UP001244341">
    <property type="component" value="Chromosome 15b"/>
</dbReference>
<keyword evidence="1" id="KW-0472">Membrane</keyword>
<gene>
    <name evidence="2" type="ORF">OEZ85_001100</name>
</gene>
<keyword evidence="1" id="KW-1133">Transmembrane helix</keyword>
<accession>A0ABY8UMX0</accession>
<protein>
    <submittedName>
        <fullName evidence="2">Uncharacterized protein</fullName>
    </submittedName>
</protein>
<evidence type="ECO:0000313" key="3">
    <source>
        <dbReference type="Proteomes" id="UP001244341"/>
    </source>
</evidence>
<keyword evidence="3" id="KW-1185">Reference proteome</keyword>